<gene>
    <name evidence="1" type="primary">NCL1_34660</name>
    <name evidence="1" type="ORF">TNIN_186631</name>
</gene>
<name>A0A8X6J6J6_9ARAC</name>
<dbReference type="Proteomes" id="UP000886998">
    <property type="component" value="Unassembled WGS sequence"/>
</dbReference>
<proteinExistence type="predicted"/>
<protein>
    <recommendedName>
        <fullName evidence="3">Ig-like domain-containing protein</fullName>
    </recommendedName>
</protein>
<reference evidence="1" key="1">
    <citation type="submission" date="2020-08" db="EMBL/GenBank/DDBJ databases">
        <title>Multicomponent nature underlies the extraordinary mechanical properties of spider dragline silk.</title>
        <authorList>
            <person name="Kono N."/>
            <person name="Nakamura H."/>
            <person name="Mori M."/>
            <person name="Yoshida Y."/>
            <person name="Ohtoshi R."/>
            <person name="Malay A.D."/>
            <person name="Moran D.A.P."/>
            <person name="Tomita M."/>
            <person name="Numata K."/>
            <person name="Arakawa K."/>
        </authorList>
    </citation>
    <scope>NUCLEOTIDE SEQUENCE</scope>
</reference>
<dbReference type="PANTHER" id="PTHR21261:SF15">
    <property type="entry name" value="BEATEN PATH IIIA, ISOFORM D-RELATED"/>
    <property type="match status" value="1"/>
</dbReference>
<evidence type="ECO:0000313" key="1">
    <source>
        <dbReference type="EMBL" id="GFS40244.1"/>
    </source>
</evidence>
<evidence type="ECO:0000313" key="2">
    <source>
        <dbReference type="Proteomes" id="UP000886998"/>
    </source>
</evidence>
<dbReference type="PANTHER" id="PTHR21261">
    <property type="entry name" value="BEAT PROTEIN"/>
    <property type="match status" value="1"/>
</dbReference>
<accession>A0A8X6J6J6</accession>
<sequence>MLHVPTPVVAGDSILLKCEYELGNETLYAVKWYKNMGEFYRYVPASDPPLKTFPQAGIDVDNDLSKLTSPREAELGISSRARTHQCAPISDIITVIVLDKDFEPILGVL</sequence>
<comment type="caution">
    <text evidence="1">The sequence shown here is derived from an EMBL/GenBank/DDBJ whole genome shotgun (WGS) entry which is preliminary data.</text>
</comment>
<evidence type="ECO:0008006" key="3">
    <source>
        <dbReference type="Google" id="ProtNLM"/>
    </source>
</evidence>
<dbReference type="OrthoDB" id="6414414at2759"/>
<dbReference type="AlphaFoldDB" id="A0A8X6J6J6"/>
<dbReference type="EMBL" id="BMAV01025280">
    <property type="protein sequence ID" value="GFS40244.1"/>
    <property type="molecule type" value="Genomic_DNA"/>
</dbReference>
<organism evidence="1 2">
    <name type="scientific">Trichonephila inaurata madagascariensis</name>
    <dbReference type="NCBI Taxonomy" id="2747483"/>
    <lineage>
        <taxon>Eukaryota</taxon>
        <taxon>Metazoa</taxon>
        <taxon>Ecdysozoa</taxon>
        <taxon>Arthropoda</taxon>
        <taxon>Chelicerata</taxon>
        <taxon>Arachnida</taxon>
        <taxon>Araneae</taxon>
        <taxon>Araneomorphae</taxon>
        <taxon>Entelegynae</taxon>
        <taxon>Araneoidea</taxon>
        <taxon>Nephilidae</taxon>
        <taxon>Trichonephila</taxon>
        <taxon>Trichonephila inaurata</taxon>
    </lineage>
</organism>
<keyword evidence="2" id="KW-1185">Reference proteome</keyword>